<feature type="chain" id="PRO_5045337531" evidence="1">
    <location>
        <begin position="25"/>
        <end position="104"/>
    </location>
</feature>
<evidence type="ECO:0000313" key="2">
    <source>
        <dbReference type="EMBL" id="MFC3896210.1"/>
    </source>
</evidence>
<sequence length="104" mass="11298">MAGLVRLCAAVLAAMFIATGIAQAVPPEPVLQVQAGAPCFVSGYSLHAQEQMAARRITSDHVENVVHDTCNRAKKQSNGTWKYTDRKITVVANNNGYVVTVWRN</sequence>
<name>A0ABV8C2J6_9PSEU</name>
<reference evidence="3" key="1">
    <citation type="journal article" date="2019" name="Int. J. Syst. Evol. Microbiol.">
        <title>The Global Catalogue of Microorganisms (GCM) 10K type strain sequencing project: providing services to taxonomists for standard genome sequencing and annotation.</title>
        <authorList>
            <consortium name="The Broad Institute Genomics Platform"/>
            <consortium name="The Broad Institute Genome Sequencing Center for Infectious Disease"/>
            <person name="Wu L."/>
            <person name="Ma J."/>
        </authorList>
    </citation>
    <scope>NUCLEOTIDE SEQUENCE [LARGE SCALE GENOMIC DNA]</scope>
    <source>
        <strain evidence="3">CGMCC 4.7405</strain>
    </source>
</reference>
<dbReference type="Proteomes" id="UP001595690">
    <property type="component" value="Unassembled WGS sequence"/>
</dbReference>
<keyword evidence="3" id="KW-1185">Reference proteome</keyword>
<organism evidence="2 3">
    <name type="scientific">Lentzea rhizosphaerae</name>
    <dbReference type="NCBI Taxonomy" id="2041025"/>
    <lineage>
        <taxon>Bacteria</taxon>
        <taxon>Bacillati</taxon>
        <taxon>Actinomycetota</taxon>
        <taxon>Actinomycetes</taxon>
        <taxon>Pseudonocardiales</taxon>
        <taxon>Pseudonocardiaceae</taxon>
        <taxon>Lentzea</taxon>
    </lineage>
</organism>
<gene>
    <name evidence="2" type="ORF">ACFOWZ_32430</name>
</gene>
<proteinExistence type="predicted"/>
<accession>A0ABV8C2J6</accession>
<dbReference type="EMBL" id="JBHRZI010000029">
    <property type="protein sequence ID" value="MFC3896210.1"/>
    <property type="molecule type" value="Genomic_DNA"/>
</dbReference>
<dbReference type="RefSeq" id="WP_382377760.1">
    <property type="nucleotide sequence ID" value="NZ_JBHRZI010000029.1"/>
</dbReference>
<comment type="caution">
    <text evidence="2">The sequence shown here is derived from an EMBL/GenBank/DDBJ whole genome shotgun (WGS) entry which is preliminary data.</text>
</comment>
<evidence type="ECO:0000256" key="1">
    <source>
        <dbReference type="SAM" id="SignalP"/>
    </source>
</evidence>
<feature type="signal peptide" evidence="1">
    <location>
        <begin position="1"/>
        <end position="24"/>
    </location>
</feature>
<evidence type="ECO:0000313" key="3">
    <source>
        <dbReference type="Proteomes" id="UP001595690"/>
    </source>
</evidence>
<keyword evidence="1" id="KW-0732">Signal</keyword>
<protein>
    <submittedName>
        <fullName evidence="2">DUF4258 domain-containing protein</fullName>
    </submittedName>
</protein>